<dbReference type="Proteomes" id="UP000198814">
    <property type="component" value="Unassembled WGS sequence"/>
</dbReference>
<name>A0A1H8TIS8_9PROT</name>
<dbReference type="STRING" id="42354.SAMN05216333_1257"/>
<proteinExistence type="predicted"/>
<evidence type="ECO:0000313" key="1">
    <source>
        <dbReference type="EMBL" id="PTQ66855.1"/>
    </source>
</evidence>
<protein>
    <recommendedName>
        <fullName evidence="5">DUF2326 domain-containing protein</fullName>
    </recommendedName>
</protein>
<evidence type="ECO:0000313" key="2">
    <source>
        <dbReference type="EMBL" id="SEO90696.1"/>
    </source>
</evidence>
<organism evidence="2 3">
    <name type="scientific">Nitrosomonas oligotropha</name>
    <dbReference type="NCBI Taxonomy" id="42354"/>
    <lineage>
        <taxon>Bacteria</taxon>
        <taxon>Pseudomonadati</taxon>
        <taxon>Pseudomonadota</taxon>
        <taxon>Betaproteobacteria</taxon>
        <taxon>Nitrosomonadales</taxon>
        <taxon>Nitrosomonadaceae</taxon>
        <taxon>Nitrosomonas</taxon>
    </lineage>
</organism>
<evidence type="ECO:0008006" key="5">
    <source>
        <dbReference type="Google" id="ProtNLM"/>
    </source>
</evidence>
<reference evidence="2" key="1">
    <citation type="submission" date="2016-10" db="EMBL/GenBank/DDBJ databases">
        <authorList>
            <person name="de Groot N.N."/>
        </authorList>
    </citation>
    <scope>NUCLEOTIDE SEQUENCE [LARGE SCALE GENOMIC DNA]</scope>
    <source>
        <strain evidence="2">Nm76</strain>
    </source>
</reference>
<dbReference type="Proteomes" id="UP000244128">
    <property type="component" value="Unassembled WGS sequence"/>
</dbReference>
<evidence type="ECO:0000313" key="3">
    <source>
        <dbReference type="Proteomes" id="UP000198814"/>
    </source>
</evidence>
<dbReference type="EMBL" id="QAOI01000045">
    <property type="protein sequence ID" value="PTQ66855.1"/>
    <property type="molecule type" value="Genomic_DNA"/>
</dbReference>
<keyword evidence="3" id="KW-1185">Reference proteome</keyword>
<reference evidence="1 4" key="3">
    <citation type="submission" date="2018-04" db="EMBL/GenBank/DDBJ databases">
        <title>Active sludge and wastewater microbial communities from Klosterneuburg, Austria.</title>
        <authorList>
            <person name="Wagner M."/>
        </authorList>
    </citation>
    <scope>NUCLEOTIDE SEQUENCE [LARGE SCALE GENOMIC DNA]</scope>
    <source>
        <strain evidence="1 4">Nm49</strain>
    </source>
</reference>
<evidence type="ECO:0000313" key="4">
    <source>
        <dbReference type="Proteomes" id="UP000244128"/>
    </source>
</evidence>
<gene>
    <name evidence="1" type="ORF">C8R26_1455</name>
    <name evidence="2" type="ORF">SAMN05216333_1257</name>
</gene>
<sequence length="532" mass="60895">MTFREDIAAKCESVSLKVELGAIRYTFRRHIDRDFLLTIESSAGETTTFNNEKDFSSFFFDKIGLTIPNLVSTNNTLAQPYLSTFLPLFYLDQDTAYSLLYKAPALFIRDQFCEMVRFALGLGPKNSFDSKKDIIRLKLELNHCDRKIVTQKELVLRISGEVTDRNASVEELQQAIDARKAEVQTLRSSRNLKGNIQSSIDAKISEAEKAYKDTLKTILDLTIRIEGIEQIKRDIQTEIDTLSLNEEARRHFDSISDICNRPDCGLFIGSSASYAKNLLYLKDQLKDLERNTAIAKTRIQDLESIKNERKATLDSLVTQRSVNIGLDDISSLVDLIGRTTQEIVDLEKKRKSLEILKYEESIYFNLTVSRDEIQDKINQISTPSNRGDLGFLEVRVKLKNLIVKWLDILGTENVSRNIQIEPDLKMFFGGEAFDAIKGSTRVRIVLAVHAAMFEIYLEGNSREMRFLIFDTPRQHEMHTNDLDRYLVALKTMAAENNAQIIFSSTEYRYGCDSNDVEWIPKFPSKTQPMYLG</sequence>
<accession>A0A1H8TIS8</accession>
<dbReference type="AlphaFoldDB" id="A0A1H8TIS8"/>
<dbReference type="EMBL" id="FODO01000025">
    <property type="protein sequence ID" value="SEO90696.1"/>
    <property type="molecule type" value="Genomic_DNA"/>
</dbReference>
<reference evidence="3" key="2">
    <citation type="submission" date="2016-10" db="EMBL/GenBank/DDBJ databases">
        <authorList>
            <person name="Varghese N."/>
            <person name="Submissions S."/>
        </authorList>
    </citation>
    <scope>NUCLEOTIDE SEQUENCE [LARGE SCALE GENOMIC DNA]</scope>
    <source>
        <strain evidence="3">Nm76</strain>
    </source>
</reference>